<evidence type="ECO:0000313" key="6">
    <source>
        <dbReference type="EMBL" id="MBI3015255.1"/>
    </source>
</evidence>
<accession>A0A932GQU2</accession>
<keyword evidence="4 5" id="KW-0472">Membrane</keyword>
<feature type="transmembrane region" description="Helical" evidence="5">
    <location>
        <begin position="78"/>
        <end position="103"/>
    </location>
</feature>
<comment type="subcellular location">
    <subcellularLocation>
        <location evidence="1">Endomembrane system</location>
        <topology evidence="1">Multi-pass membrane protein</topology>
    </subcellularLocation>
</comment>
<sequence>MQRALRKWQIVLRGIVGAVIGLSLWFLWMTVERGPDSNDTPFALWYGNWRAVLIATALFTLFLLGFSRPRRRAEWRNTGIYTAFLISLFAEMFGIPLTIYLLAPFLGLSPWVFGMNESHLWAFALDRLGLLPISAGVYLVMVVSVGLIAIGAGLVTLGWYTVFHGRETLVTRGIYGIIRHPQYIGLIVIVLAFNIQWPTLPTLLMAPILIGMYVRLAQQEDQDLAAAFGQAFVEYKGRVPAFLPRWLRNS</sequence>
<dbReference type="EMBL" id="JACPSX010000177">
    <property type="protein sequence ID" value="MBI3015255.1"/>
    <property type="molecule type" value="Genomic_DNA"/>
</dbReference>
<evidence type="ECO:0000256" key="2">
    <source>
        <dbReference type="ARBA" id="ARBA00022692"/>
    </source>
</evidence>
<dbReference type="PANTHER" id="PTHR12714">
    <property type="entry name" value="PROTEIN-S ISOPRENYLCYSTEINE O-METHYLTRANSFERASE"/>
    <property type="match status" value="1"/>
</dbReference>
<evidence type="ECO:0000256" key="5">
    <source>
        <dbReference type="SAM" id="Phobius"/>
    </source>
</evidence>
<feature type="transmembrane region" description="Helical" evidence="5">
    <location>
        <begin position="135"/>
        <end position="162"/>
    </location>
</feature>
<evidence type="ECO:0000256" key="3">
    <source>
        <dbReference type="ARBA" id="ARBA00022989"/>
    </source>
</evidence>
<comment type="caution">
    <text evidence="6">The sequence shown here is derived from an EMBL/GenBank/DDBJ whole genome shotgun (WGS) entry which is preliminary data.</text>
</comment>
<evidence type="ECO:0000313" key="7">
    <source>
        <dbReference type="Proteomes" id="UP000741360"/>
    </source>
</evidence>
<feature type="transmembrane region" description="Helical" evidence="5">
    <location>
        <begin position="183"/>
        <end position="210"/>
    </location>
</feature>
<dbReference type="AlphaFoldDB" id="A0A932GQU2"/>
<dbReference type="GO" id="GO:0016740">
    <property type="term" value="F:transferase activity"/>
    <property type="evidence" value="ECO:0007669"/>
    <property type="project" value="UniProtKB-ARBA"/>
</dbReference>
<protein>
    <submittedName>
        <fullName evidence="6">Isoprenylcysteine carboxylmethyltransferase family protein</fullName>
    </submittedName>
</protein>
<proteinExistence type="predicted"/>
<dbReference type="PANTHER" id="PTHR12714:SF9">
    <property type="entry name" value="PROTEIN-S-ISOPRENYLCYSTEINE O-METHYLTRANSFERASE"/>
    <property type="match status" value="1"/>
</dbReference>
<organism evidence="6 7">
    <name type="scientific">Tectimicrobiota bacterium</name>
    <dbReference type="NCBI Taxonomy" id="2528274"/>
    <lineage>
        <taxon>Bacteria</taxon>
        <taxon>Pseudomonadati</taxon>
        <taxon>Nitrospinota/Tectimicrobiota group</taxon>
        <taxon>Candidatus Tectimicrobiota</taxon>
    </lineage>
</organism>
<feature type="transmembrane region" description="Helical" evidence="5">
    <location>
        <begin position="12"/>
        <end position="31"/>
    </location>
</feature>
<reference evidence="6" key="1">
    <citation type="submission" date="2020-07" db="EMBL/GenBank/DDBJ databases">
        <title>Huge and variable diversity of episymbiotic CPR bacteria and DPANN archaea in groundwater ecosystems.</title>
        <authorList>
            <person name="He C.Y."/>
            <person name="Keren R."/>
            <person name="Whittaker M."/>
            <person name="Farag I.F."/>
            <person name="Doudna J."/>
            <person name="Cate J.H.D."/>
            <person name="Banfield J.F."/>
        </authorList>
    </citation>
    <scope>NUCLEOTIDE SEQUENCE</scope>
    <source>
        <strain evidence="6">NC_groundwater_717_Ag_S-0.2um_59_8</strain>
    </source>
</reference>
<feature type="transmembrane region" description="Helical" evidence="5">
    <location>
        <begin position="43"/>
        <end position="66"/>
    </location>
</feature>
<dbReference type="Proteomes" id="UP000741360">
    <property type="component" value="Unassembled WGS sequence"/>
</dbReference>
<gene>
    <name evidence="6" type="ORF">HYY65_09400</name>
</gene>
<evidence type="ECO:0000256" key="4">
    <source>
        <dbReference type="ARBA" id="ARBA00023136"/>
    </source>
</evidence>
<name>A0A932GQU2_UNCTE</name>
<dbReference type="Pfam" id="PF04191">
    <property type="entry name" value="PEMT"/>
    <property type="match status" value="1"/>
</dbReference>
<dbReference type="InterPro" id="IPR007318">
    <property type="entry name" value="Phopholipid_MeTrfase"/>
</dbReference>
<keyword evidence="3 5" id="KW-1133">Transmembrane helix</keyword>
<dbReference type="GO" id="GO:0012505">
    <property type="term" value="C:endomembrane system"/>
    <property type="evidence" value="ECO:0007669"/>
    <property type="project" value="UniProtKB-SubCell"/>
</dbReference>
<evidence type="ECO:0000256" key="1">
    <source>
        <dbReference type="ARBA" id="ARBA00004127"/>
    </source>
</evidence>
<keyword evidence="2 5" id="KW-0812">Transmembrane</keyword>
<dbReference type="Gene3D" id="1.20.120.1630">
    <property type="match status" value="1"/>
</dbReference>